<protein>
    <recommendedName>
        <fullName evidence="8">Serine hydroxymethyltransferase</fullName>
        <shortName evidence="8">SHMT</shortName>
        <shortName evidence="8">Serine methylase</shortName>
        <ecNumber evidence="8">2.1.2.1</ecNumber>
    </recommendedName>
</protein>
<dbReference type="EMBL" id="OZ034688">
    <property type="protein sequence ID" value="CAL1328944.1"/>
    <property type="molecule type" value="Genomic_DNA"/>
</dbReference>
<evidence type="ECO:0000256" key="6">
    <source>
        <dbReference type="ARBA" id="ARBA00022679"/>
    </source>
</evidence>
<gene>
    <name evidence="8 10" type="primary">glyA</name>
    <name evidence="10" type="ORF">PRHACTZTBTEA_004</name>
</gene>
<dbReference type="Proteomes" id="UP001497533">
    <property type="component" value="Chromosome"/>
</dbReference>
<keyword evidence="6 8" id="KW-0808">Transferase</keyword>
<evidence type="ECO:0000256" key="7">
    <source>
        <dbReference type="ARBA" id="ARBA00022898"/>
    </source>
</evidence>
<comment type="pathway">
    <text evidence="8">Amino-acid biosynthesis; glycine biosynthesis; glycine from L-serine: step 1/1.</text>
</comment>
<dbReference type="InterPro" id="IPR049943">
    <property type="entry name" value="Ser_HO-MeTrfase-like"/>
</dbReference>
<dbReference type="NCBIfam" id="NF000586">
    <property type="entry name" value="PRK00011.1"/>
    <property type="match status" value="1"/>
</dbReference>
<feature type="domain" description="Serine hydroxymethyltransferase-like" evidence="9">
    <location>
        <begin position="11"/>
        <end position="386"/>
    </location>
</feature>
<organism evidence="10 11">
    <name type="scientific">Candidatus Providencia siddallii</name>
    <dbReference type="NCBI Taxonomy" id="1715285"/>
    <lineage>
        <taxon>Bacteria</taxon>
        <taxon>Pseudomonadati</taxon>
        <taxon>Pseudomonadota</taxon>
        <taxon>Gammaproteobacteria</taxon>
        <taxon>Enterobacterales</taxon>
        <taxon>Morganellaceae</taxon>
        <taxon>Providencia</taxon>
    </lineage>
</organism>
<comment type="pathway">
    <text evidence="8">One-carbon metabolism; tetrahydrofolate interconversion.</text>
</comment>
<comment type="cofactor">
    <cofactor evidence="1 8">
        <name>pyridoxal 5'-phosphate</name>
        <dbReference type="ChEBI" id="CHEBI:597326"/>
    </cofactor>
</comment>
<dbReference type="Gene3D" id="3.40.640.10">
    <property type="entry name" value="Type I PLP-dependent aspartate aminotransferase-like (Major domain)"/>
    <property type="match status" value="1"/>
</dbReference>
<keyword evidence="5 8" id="KW-0028">Amino-acid biosynthesis</keyword>
<dbReference type="SUPFAM" id="SSF53383">
    <property type="entry name" value="PLP-dependent transferases"/>
    <property type="match status" value="1"/>
</dbReference>
<reference evidence="10" key="1">
    <citation type="submission" date="2024-04" db="EMBL/GenBank/DDBJ databases">
        <authorList>
            <person name="Manzano-Marin A."/>
            <person name="Manzano-Marin A."/>
            <person name="Alejandro Manzano Marin A."/>
        </authorList>
    </citation>
    <scope>NUCLEOTIDE SEQUENCE [LARGE SCALE GENOMIC DNA]</scope>
    <source>
        <strain evidence="10">TABTEA</strain>
    </source>
</reference>
<comment type="function">
    <text evidence="8">Catalyzes the reversible interconversion of serine and glycine with tetrahydrofolate (THF) serving as the one-carbon carrier. This reaction serves as the major source of one-carbon groups required for the biosynthesis of purines, thymidylate, methionine, and other important biomolecules. Also exhibits THF-independent aldolase activity toward beta-hydroxyamino acids, producing glycine and aldehydes, via a retro-aldol mechanism.</text>
</comment>
<evidence type="ECO:0000256" key="3">
    <source>
        <dbReference type="ARBA" id="ARBA00022490"/>
    </source>
</evidence>
<dbReference type="PANTHER" id="PTHR11680">
    <property type="entry name" value="SERINE HYDROXYMETHYLTRANSFERASE"/>
    <property type="match status" value="1"/>
</dbReference>
<dbReference type="InterPro" id="IPR001085">
    <property type="entry name" value="Ser_HO-MeTrfase"/>
</dbReference>
<dbReference type="HAMAP" id="MF_00051">
    <property type="entry name" value="SHMT"/>
    <property type="match status" value="1"/>
</dbReference>
<evidence type="ECO:0000313" key="10">
    <source>
        <dbReference type="EMBL" id="CAL1328944.1"/>
    </source>
</evidence>
<dbReference type="PIRSF" id="PIRSF000412">
    <property type="entry name" value="SHMT"/>
    <property type="match status" value="1"/>
</dbReference>
<dbReference type="PROSITE" id="PS00096">
    <property type="entry name" value="SHMT"/>
    <property type="match status" value="1"/>
</dbReference>
<dbReference type="CDD" id="cd00378">
    <property type="entry name" value="SHMT"/>
    <property type="match status" value="1"/>
</dbReference>
<evidence type="ECO:0000256" key="4">
    <source>
        <dbReference type="ARBA" id="ARBA00022563"/>
    </source>
</evidence>
<dbReference type="RefSeq" id="WP_341765008.1">
    <property type="nucleotide sequence ID" value="NZ_OZ034688.1"/>
</dbReference>
<dbReference type="Pfam" id="PF00464">
    <property type="entry name" value="SHMT"/>
    <property type="match status" value="1"/>
</dbReference>
<feature type="modified residue" description="N6-(pyridoxal phosphate)lysine" evidence="8">
    <location>
        <position position="229"/>
    </location>
</feature>
<comment type="subunit">
    <text evidence="8">Homodimer.</text>
</comment>
<proteinExistence type="inferred from homology"/>
<keyword evidence="3 8" id="KW-0963">Cytoplasm</keyword>
<dbReference type="EC" id="2.1.2.1" evidence="8"/>
<evidence type="ECO:0000256" key="5">
    <source>
        <dbReference type="ARBA" id="ARBA00022605"/>
    </source>
</evidence>
<dbReference type="PANTHER" id="PTHR11680:SF50">
    <property type="entry name" value="SERINE HYDROXYMETHYLTRANSFERASE"/>
    <property type="match status" value="1"/>
</dbReference>
<keyword evidence="4 8" id="KW-0554">One-carbon metabolism</keyword>
<evidence type="ECO:0000256" key="1">
    <source>
        <dbReference type="ARBA" id="ARBA00001933"/>
    </source>
</evidence>
<comment type="catalytic activity">
    <reaction evidence="8">
        <text>(6R)-5,10-methylene-5,6,7,8-tetrahydrofolate + glycine + H2O = (6S)-5,6,7,8-tetrahydrofolate + L-serine</text>
        <dbReference type="Rhea" id="RHEA:15481"/>
        <dbReference type="ChEBI" id="CHEBI:15377"/>
        <dbReference type="ChEBI" id="CHEBI:15636"/>
        <dbReference type="ChEBI" id="CHEBI:33384"/>
        <dbReference type="ChEBI" id="CHEBI:57305"/>
        <dbReference type="ChEBI" id="CHEBI:57453"/>
        <dbReference type="EC" id="2.1.2.1"/>
    </reaction>
</comment>
<feature type="binding site" evidence="8">
    <location>
        <position position="121"/>
    </location>
    <ligand>
        <name>(6S)-5,6,7,8-tetrahydrofolate</name>
        <dbReference type="ChEBI" id="CHEBI:57453"/>
    </ligand>
</feature>
<dbReference type="InterPro" id="IPR039429">
    <property type="entry name" value="SHMT-like_dom"/>
</dbReference>
<sequence>MLYNKDKNLNYDLELWNIIKNEEQRQEECIELIASENYASLEVMKAQGSKLTNKYAEGYPNNRYYNGCEYVDLIEQLAIDRAKKLFNADYANVQPHSGSQANAAVYLALLKPGDTILGMNLTCGGHLTHGSPMNFSGKLYNIISYGLNENNEIDYNDIFYKTKKYKPKMIVSGFSSYSCIINWKKMREIADNVNAFLLADIAHVAGLVVTGLYPNPIQYAHIVTTTTHKTLCGPRGGMILAKGQDKEIYKKIDSAVFPGIQGGPLLHVIAAKAISFREAIEPKFKSYQIQVINNAKNMVKIFQQHSYKIISNKTENHLFLINLINKKITGKEAGNLLCKANIIVNKNCIPNDQKNPYITSGIRIGTPAITRRGFKEKETTELTKFICDILDNPNNKKIINDIKEKVAVLCKKYPVYKN</sequence>
<dbReference type="InterPro" id="IPR015424">
    <property type="entry name" value="PyrdxlP-dep_Trfase"/>
</dbReference>
<comment type="similarity">
    <text evidence="2 8">Belongs to the SHMT family.</text>
</comment>
<dbReference type="Gene3D" id="3.90.1150.10">
    <property type="entry name" value="Aspartate Aminotransferase, domain 1"/>
    <property type="match status" value="1"/>
</dbReference>
<dbReference type="InterPro" id="IPR015422">
    <property type="entry name" value="PyrdxlP-dep_Trfase_small"/>
</dbReference>
<keyword evidence="11" id="KW-1185">Reference proteome</keyword>
<comment type="subcellular location">
    <subcellularLocation>
        <location evidence="8">Cytoplasm</location>
    </subcellularLocation>
</comment>
<evidence type="ECO:0000313" key="11">
    <source>
        <dbReference type="Proteomes" id="UP001497533"/>
    </source>
</evidence>
<evidence type="ECO:0000259" key="9">
    <source>
        <dbReference type="Pfam" id="PF00464"/>
    </source>
</evidence>
<comment type="caution">
    <text evidence="8">Lacks conserved residue(s) required for the propagation of feature annotation.</text>
</comment>
<keyword evidence="7 8" id="KW-0663">Pyridoxal phosphate</keyword>
<evidence type="ECO:0000256" key="2">
    <source>
        <dbReference type="ARBA" id="ARBA00006376"/>
    </source>
</evidence>
<feature type="binding site" evidence="8">
    <location>
        <begin position="125"/>
        <end position="127"/>
    </location>
    <ligand>
        <name>(6S)-5,6,7,8-tetrahydrofolate</name>
        <dbReference type="ChEBI" id="CHEBI:57453"/>
    </ligand>
</feature>
<dbReference type="GO" id="GO:0004372">
    <property type="term" value="F:glycine hydroxymethyltransferase activity"/>
    <property type="evidence" value="ECO:0007669"/>
    <property type="project" value="UniProtKB-EC"/>
</dbReference>
<dbReference type="InterPro" id="IPR015421">
    <property type="entry name" value="PyrdxlP-dep_Trfase_major"/>
</dbReference>
<name>A0ABM9NN90_9GAMM</name>
<dbReference type="InterPro" id="IPR019798">
    <property type="entry name" value="Ser_HO-MeTrfase_PLP_BS"/>
</dbReference>
<accession>A0ABM9NN90</accession>
<feature type="site" description="Plays an important role in substrate specificity" evidence="8">
    <location>
        <position position="228"/>
    </location>
</feature>
<evidence type="ECO:0000256" key="8">
    <source>
        <dbReference type="HAMAP-Rule" id="MF_00051"/>
    </source>
</evidence>